<gene>
    <name evidence="1" type="ORF">LYNGBM3L_00790</name>
</gene>
<protein>
    <submittedName>
        <fullName evidence="1">Uncharacterized protein</fullName>
    </submittedName>
</protein>
<evidence type="ECO:0000313" key="2">
    <source>
        <dbReference type="Proteomes" id="UP000003959"/>
    </source>
</evidence>
<reference evidence="2" key="1">
    <citation type="journal article" date="2011" name="Proc. Natl. Acad. Sci. U.S.A.">
        <title>Genomic insights into the physiology and ecology of the marine filamentous cyanobacterium Lyngbya majuscula.</title>
        <authorList>
            <person name="Jones A.C."/>
            <person name="Monroe E.A."/>
            <person name="Podell S."/>
            <person name="Hess W.R."/>
            <person name="Klages S."/>
            <person name="Esquenazi E."/>
            <person name="Niessen S."/>
            <person name="Hoover H."/>
            <person name="Rothmann M."/>
            <person name="Lasken R.S."/>
            <person name="Yates J.R.III."/>
            <person name="Reinhardt R."/>
            <person name="Kube M."/>
            <person name="Burkart M.D."/>
            <person name="Allen E.E."/>
            <person name="Dorrestein P.C."/>
            <person name="Gerwick W.H."/>
            <person name="Gerwick L."/>
        </authorList>
    </citation>
    <scope>NUCLEOTIDE SEQUENCE [LARGE SCALE GENOMIC DNA]</scope>
    <source>
        <strain evidence="2">3L</strain>
    </source>
</reference>
<dbReference type="HOGENOM" id="CLU_2771346_0_0_3"/>
<evidence type="ECO:0000313" key="1">
    <source>
        <dbReference type="EMBL" id="EGJ35713.1"/>
    </source>
</evidence>
<dbReference type="Proteomes" id="UP000003959">
    <property type="component" value="Unassembled WGS sequence"/>
</dbReference>
<dbReference type="EMBL" id="GL890815">
    <property type="protein sequence ID" value="EGJ35713.1"/>
    <property type="molecule type" value="Genomic_DNA"/>
</dbReference>
<name>F4XI07_9CYAN</name>
<organism evidence="1 2">
    <name type="scientific">Moorena producens 3L</name>
    <dbReference type="NCBI Taxonomy" id="489825"/>
    <lineage>
        <taxon>Bacteria</taxon>
        <taxon>Bacillati</taxon>
        <taxon>Cyanobacteriota</taxon>
        <taxon>Cyanophyceae</taxon>
        <taxon>Coleofasciculales</taxon>
        <taxon>Coleofasciculaceae</taxon>
        <taxon>Moorena</taxon>
    </lineage>
</organism>
<keyword evidence="2" id="KW-1185">Reference proteome</keyword>
<accession>F4XI07</accession>
<sequence length="69" mass="7856">MPPHGFKLAVMVHSSFVLQRKTCSRHKGTRESTSMGQIAILEAFSDLPDARLGQRMLTRAWLYVWLSLP</sequence>
<dbReference type="AlphaFoldDB" id="F4XI07"/>
<proteinExistence type="predicted"/>